<dbReference type="Pfam" id="PF06961">
    <property type="entry name" value="DUF1294"/>
    <property type="match status" value="1"/>
</dbReference>
<dbReference type="InterPro" id="IPR010718">
    <property type="entry name" value="DUF1294"/>
</dbReference>
<evidence type="ECO:0000256" key="1">
    <source>
        <dbReference type="SAM" id="Phobius"/>
    </source>
</evidence>
<keyword evidence="1" id="KW-0812">Transmembrane</keyword>
<dbReference type="EMBL" id="QJJR01000008">
    <property type="protein sequence ID" value="PXW90077.1"/>
    <property type="molecule type" value="Genomic_DNA"/>
</dbReference>
<evidence type="ECO:0000313" key="3">
    <source>
        <dbReference type="Proteomes" id="UP000247922"/>
    </source>
</evidence>
<dbReference type="RefSeq" id="WP_110251610.1">
    <property type="nucleotide sequence ID" value="NZ_QJJR01000008.1"/>
</dbReference>
<reference evidence="2 3" key="1">
    <citation type="submission" date="2018-05" db="EMBL/GenBank/DDBJ databases">
        <title>Genomic Encyclopedia of Type Strains, Phase IV (KMG-IV): sequencing the most valuable type-strain genomes for metagenomic binning, comparative biology and taxonomic classification.</title>
        <authorList>
            <person name="Goeker M."/>
        </authorList>
    </citation>
    <scope>NUCLEOTIDE SEQUENCE [LARGE SCALE GENOMIC DNA]</scope>
    <source>
        <strain evidence="2 3">DSM 22440</strain>
    </source>
</reference>
<organism evidence="2 3">
    <name type="scientific">Streptohalobacillus salinus</name>
    <dbReference type="NCBI Taxonomy" id="621096"/>
    <lineage>
        <taxon>Bacteria</taxon>
        <taxon>Bacillati</taxon>
        <taxon>Bacillota</taxon>
        <taxon>Bacilli</taxon>
        <taxon>Bacillales</taxon>
        <taxon>Bacillaceae</taxon>
        <taxon>Streptohalobacillus</taxon>
    </lineage>
</organism>
<name>A0A2V3W6Y7_9BACI</name>
<sequence length="93" mass="11163">MQYLFMYVIIINGYGFWQMRQDKKRAQSRQWRYSEKRLWLVALAFGAMGSWIGMRHYRHKTKHVLFKFGMPLLAGIEMGGLIYLVFRDVVNVI</sequence>
<protein>
    <submittedName>
        <fullName evidence="2">Uncharacterized membrane protein YsdA (DUF1294 family)</fullName>
    </submittedName>
</protein>
<comment type="caution">
    <text evidence="2">The sequence shown here is derived from an EMBL/GenBank/DDBJ whole genome shotgun (WGS) entry which is preliminary data.</text>
</comment>
<keyword evidence="3" id="KW-1185">Reference proteome</keyword>
<accession>A0A2V3W6Y7</accession>
<evidence type="ECO:0000313" key="2">
    <source>
        <dbReference type="EMBL" id="PXW90077.1"/>
    </source>
</evidence>
<feature type="transmembrane region" description="Helical" evidence="1">
    <location>
        <begin position="64"/>
        <end position="86"/>
    </location>
</feature>
<dbReference type="Proteomes" id="UP000247922">
    <property type="component" value="Unassembled WGS sequence"/>
</dbReference>
<keyword evidence="1" id="KW-1133">Transmembrane helix</keyword>
<dbReference type="OrthoDB" id="1698854at2"/>
<dbReference type="AlphaFoldDB" id="A0A2V3W6Y7"/>
<feature type="transmembrane region" description="Helical" evidence="1">
    <location>
        <begin position="38"/>
        <end position="57"/>
    </location>
</feature>
<keyword evidence="1" id="KW-0472">Membrane</keyword>
<gene>
    <name evidence="2" type="ORF">DES38_10892</name>
</gene>
<proteinExistence type="predicted"/>